<feature type="compositionally biased region" description="Polar residues" evidence="1">
    <location>
        <begin position="69"/>
        <end position="83"/>
    </location>
</feature>
<dbReference type="Proteomes" id="UP000623467">
    <property type="component" value="Unassembled WGS sequence"/>
</dbReference>
<feature type="compositionally biased region" description="Polar residues" evidence="1">
    <location>
        <begin position="1"/>
        <end position="23"/>
    </location>
</feature>
<feature type="region of interest" description="Disordered" evidence="1">
    <location>
        <begin position="1"/>
        <end position="137"/>
    </location>
</feature>
<feature type="compositionally biased region" description="Basic and acidic residues" evidence="1">
    <location>
        <begin position="57"/>
        <end position="68"/>
    </location>
</feature>
<protein>
    <submittedName>
        <fullName evidence="2">Uncharacterized protein</fullName>
    </submittedName>
</protein>
<comment type="caution">
    <text evidence="2">The sequence shown here is derived from an EMBL/GenBank/DDBJ whole genome shotgun (WGS) entry which is preliminary data.</text>
</comment>
<evidence type="ECO:0000313" key="3">
    <source>
        <dbReference type="Proteomes" id="UP000623467"/>
    </source>
</evidence>
<feature type="compositionally biased region" description="Basic and acidic residues" evidence="1">
    <location>
        <begin position="84"/>
        <end position="98"/>
    </location>
</feature>
<feature type="compositionally biased region" description="Low complexity" evidence="1">
    <location>
        <begin position="128"/>
        <end position="137"/>
    </location>
</feature>
<name>A0A8H7DEH7_9AGAR</name>
<sequence length="137" mass="14643">MVRPSLPSTSPIEATNGASSTKDGSCPVPPPIPPWHDTSQVRRTPRFIGLSTFHPINEPKETDREASAQRDTSTAARAPQSQKAHAESGARTPRRADGIQEQIALQPHPRQNHRQLTAPHANDTPTGALAAAVKAAL</sequence>
<evidence type="ECO:0000313" key="2">
    <source>
        <dbReference type="EMBL" id="KAF7370062.1"/>
    </source>
</evidence>
<dbReference type="AlphaFoldDB" id="A0A8H7DEH7"/>
<gene>
    <name evidence="2" type="ORF">MSAN_00636200</name>
</gene>
<proteinExistence type="predicted"/>
<accession>A0A8H7DEH7</accession>
<keyword evidence="3" id="KW-1185">Reference proteome</keyword>
<evidence type="ECO:0000256" key="1">
    <source>
        <dbReference type="SAM" id="MobiDB-lite"/>
    </source>
</evidence>
<organism evidence="2 3">
    <name type="scientific">Mycena sanguinolenta</name>
    <dbReference type="NCBI Taxonomy" id="230812"/>
    <lineage>
        <taxon>Eukaryota</taxon>
        <taxon>Fungi</taxon>
        <taxon>Dikarya</taxon>
        <taxon>Basidiomycota</taxon>
        <taxon>Agaricomycotina</taxon>
        <taxon>Agaricomycetes</taxon>
        <taxon>Agaricomycetidae</taxon>
        <taxon>Agaricales</taxon>
        <taxon>Marasmiineae</taxon>
        <taxon>Mycenaceae</taxon>
        <taxon>Mycena</taxon>
    </lineage>
</organism>
<reference evidence="2" key="1">
    <citation type="submission" date="2020-05" db="EMBL/GenBank/DDBJ databases">
        <title>Mycena genomes resolve the evolution of fungal bioluminescence.</title>
        <authorList>
            <person name="Tsai I.J."/>
        </authorList>
    </citation>
    <scope>NUCLEOTIDE SEQUENCE</scope>
    <source>
        <strain evidence="2">160909Yilan</strain>
    </source>
</reference>
<dbReference type="EMBL" id="JACAZH010000004">
    <property type="protein sequence ID" value="KAF7370062.1"/>
    <property type="molecule type" value="Genomic_DNA"/>
</dbReference>